<dbReference type="AlphaFoldDB" id="A0A0E0IR71"/>
<dbReference type="Gramene" id="ONIVA10G07010.1">
    <property type="protein sequence ID" value="ONIVA10G07010.1"/>
    <property type="gene ID" value="ONIVA10G07010"/>
</dbReference>
<reference evidence="1" key="1">
    <citation type="submission" date="2015-04" db="UniProtKB">
        <authorList>
            <consortium name="EnsemblPlants"/>
        </authorList>
    </citation>
    <scope>IDENTIFICATION</scope>
    <source>
        <strain evidence="1">SL10</strain>
    </source>
</reference>
<accession>A0A0E0IR71</accession>
<reference evidence="1" key="2">
    <citation type="submission" date="2018-04" db="EMBL/GenBank/DDBJ databases">
        <title>OnivRS2 (Oryza nivara Reference Sequence Version 2).</title>
        <authorList>
            <person name="Zhang J."/>
            <person name="Kudrna D."/>
            <person name="Lee S."/>
            <person name="Talag J."/>
            <person name="Rajasekar S."/>
            <person name="Welchert J."/>
            <person name="Hsing Y.-I."/>
            <person name="Wing R.A."/>
        </authorList>
    </citation>
    <scope>NUCLEOTIDE SEQUENCE [LARGE SCALE GENOMIC DNA]</scope>
</reference>
<name>A0A0E0IR71_ORYNI</name>
<protein>
    <submittedName>
        <fullName evidence="1">Uncharacterized protein</fullName>
    </submittedName>
</protein>
<proteinExistence type="predicted"/>
<sequence>MSLADCYSILCDDRTVFVFRDAYHNSNTANQVIADRLYANMVSAGAVQGSGNATTRLHPRASRPI</sequence>
<dbReference type="Proteomes" id="UP000006591">
    <property type="component" value="Chromosome 10"/>
</dbReference>
<dbReference type="STRING" id="4536.A0A0E0IR71"/>
<keyword evidence="2" id="KW-1185">Reference proteome</keyword>
<evidence type="ECO:0000313" key="1">
    <source>
        <dbReference type="EnsemblPlants" id="ONIVA10G07010.1"/>
    </source>
</evidence>
<evidence type="ECO:0000313" key="2">
    <source>
        <dbReference type="Proteomes" id="UP000006591"/>
    </source>
</evidence>
<organism evidence="1">
    <name type="scientific">Oryza nivara</name>
    <name type="common">Indian wild rice</name>
    <name type="synonym">Oryza sativa f. spontanea</name>
    <dbReference type="NCBI Taxonomy" id="4536"/>
    <lineage>
        <taxon>Eukaryota</taxon>
        <taxon>Viridiplantae</taxon>
        <taxon>Streptophyta</taxon>
        <taxon>Embryophyta</taxon>
        <taxon>Tracheophyta</taxon>
        <taxon>Spermatophyta</taxon>
        <taxon>Magnoliopsida</taxon>
        <taxon>Liliopsida</taxon>
        <taxon>Poales</taxon>
        <taxon>Poaceae</taxon>
        <taxon>BOP clade</taxon>
        <taxon>Oryzoideae</taxon>
        <taxon>Oryzeae</taxon>
        <taxon>Oryzinae</taxon>
        <taxon>Oryza</taxon>
    </lineage>
</organism>
<dbReference type="EnsemblPlants" id="ONIVA10G07010.1">
    <property type="protein sequence ID" value="ONIVA10G07010.1"/>
    <property type="gene ID" value="ONIVA10G07010"/>
</dbReference>
<dbReference type="HOGENOM" id="CLU_2853611_0_0_1"/>